<comment type="similarity">
    <text evidence="2">Belongs to the RELT family.</text>
</comment>
<feature type="transmembrane region" description="Helical" evidence="7">
    <location>
        <begin position="144"/>
        <end position="167"/>
    </location>
</feature>
<dbReference type="PRINTS" id="PR01970">
    <property type="entry name" value="TNFACTORR19L"/>
</dbReference>
<evidence type="ECO:0000256" key="4">
    <source>
        <dbReference type="ARBA" id="ARBA00022692"/>
    </source>
</evidence>
<dbReference type="AlphaFoldDB" id="A0A4W4HEU8"/>
<dbReference type="InterPro" id="IPR022333">
    <property type="entry name" value="TNFR_19-like"/>
</dbReference>
<reference evidence="8" key="3">
    <citation type="submission" date="2020-05" db="EMBL/GenBank/DDBJ databases">
        <title>Electrophorus electricus (electric eel) genome, fEleEle1, primary haplotype.</title>
        <authorList>
            <person name="Myers G."/>
            <person name="Meyer A."/>
            <person name="Fedrigo O."/>
            <person name="Formenti G."/>
            <person name="Rhie A."/>
            <person name="Tracey A."/>
            <person name="Sims Y."/>
            <person name="Jarvis E.D."/>
        </authorList>
    </citation>
    <scope>NUCLEOTIDE SEQUENCE [LARGE SCALE GENOMIC DNA]</scope>
</reference>
<reference evidence="8" key="4">
    <citation type="submission" date="2025-08" db="UniProtKB">
        <authorList>
            <consortium name="Ensembl"/>
        </authorList>
    </citation>
    <scope>IDENTIFICATION</scope>
</reference>
<dbReference type="Ensembl" id="ENSEEET00000050450.2">
    <property type="protein sequence ID" value="ENSEEEP00000049905.2"/>
    <property type="gene ID" value="ENSEEEG00000023462.2"/>
</dbReference>
<dbReference type="OMA" id="CAPPNKL"/>
<dbReference type="InterPro" id="IPR022248">
    <property type="entry name" value="TNF_rcpt_RELT"/>
</dbReference>
<keyword evidence="4 7" id="KW-0812">Transmembrane</keyword>
<gene>
    <name evidence="8" type="primary">RELT</name>
</gene>
<dbReference type="CDD" id="cd13419">
    <property type="entry name" value="TNFRSF19L"/>
    <property type="match status" value="1"/>
</dbReference>
<reference evidence="9" key="1">
    <citation type="journal article" date="2014" name="Science">
        <title>Nonhuman genetics. Genomic basis for the convergent evolution of electric organs.</title>
        <authorList>
            <person name="Gallant J.R."/>
            <person name="Traeger L.L."/>
            <person name="Volkening J.D."/>
            <person name="Moffett H."/>
            <person name="Chen P.H."/>
            <person name="Novina C.D."/>
            <person name="Phillips G.N.Jr."/>
            <person name="Anand R."/>
            <person name="Wells G.B."/>
            <person name="Pinch M."/>
            <person name="Guth R."/>
            <person name="Unguez G.A."/>
            <person name="Albert J.S."/>
            <person name="Zakon H.H."/>
            <person name="Samanta M.P."/>
            <person name="Sussman M.R."/>
        </authorList>
    </citation>
    <scope>NUCLEOTIDE SEQUENCE [LARGE SCALE GENOMIC DNA]</scope>
</reference>
<reference evidence="9" key="2">
    <citation type="journal article" date="2017" name="Sci. Adv.">
        <title>A tail of two voltages: Proteomic comparison of the three electric organs of the electric eel.</title>
        <authorList>
            <person name="Traeger L.L."/>
            <person name="Sabat G."/>
            <person name="Barrett-Wilt G.A."/>
            <person name="Wells G.B."/>
            <person name="Sussman M.R."/>
        </authorList>
    </citation>
    <scope>NUCLEOTIDE SEQUENCE [LARGE SCALE GENOMIC DNA]</scope>
</reference>
<keyword evidence="6 7" id="KW-0472">Membrane</keyword>
<sequence length="354" mass="37768">MTTPCQRAEGCVCLHCPAGQEPSMACSELEVTDVTAECRDCPSDTFSDGHDPELCRPHTACETLNRQLLAAGTSHSDAACGACLPGFHSETTQKSSPLQACVTSECSRVFIGHRHFVAGVSAPLGSGVGVTNATAARSSENAEYAVYALAPVFCVMGLLGIFICNLLKKKGYTCTPEKEAAHNDTPQKDGNPFPCIVENSNEDTISVLVRLISEKTGMSPLLSPEPLKFQSLPRLCSHQHHLHTINGLVPHSGFCCSRCSQKKWPKLLLRPTPLFVDANKTAHTPVKPPSTNEGIVLSVGRFQVAQIQESKPVSISTTSTEGRDTDLVEPAEGMSFLGMASLSKAPSPHAADRT</sequence>
<keyword evidence="5 7" id="KW-1133">Transmembrane helix</keyword>
<evidence type="ECO:0000256" key="1">
    <source>
        <dbReference type="ARBA" id="ARBA00004162"/>
    </source>
</evidence>
<reference evidence="8" key="5">
    <citation type="submission" date="2025-09" db="UniProtKB">
        <authorList>
            <consortium name="Ensembl"/>
        </authorList>
    </citation>
    <scope>IDENTIFICATION</scope>
</reference>
<dbReference type="GeneTree" id="ENSGT00940000160350"/>
<keyword evidence="9" id="KW-1185">Reference proteome</keyword>
<name>A0A4W4HEU8_ELEEL</name>
<dbReference type="STRING" id="8005.ENSEEEP00000049905"/>
<dbReference type="PANTHER" id="PTHR47397">
    <property type="entry name" value="TUMOR NECROSIS FACTOR RECEPTOR SUPERFAMILY MEMBER 19L"/>
    <property type="match status" value="1"/>
</dbReference>
<comment type="subcellular location">
    <subcellularLocation>
        <location evidence="1">Cell membrane</location>
        <topology evidence="1">Single-pass membrane protein</topology>
    </subcellularLocation>
</comment>
<dbReference type="Pfam" id="PF12606">
    <property type="entry name" value="RELT"/>
    <property type="match status" value="1"/>
</dbReference>
<keyword evidence="3" id="KW-1003">Cell membrane</keyword>
<dbReference type="GO" id="GO:0005886">
    <property type="term" value="C:plasma membrane"/>
    <property type="evidence" value="ECO:0007669"/>
    <property type="project" value="UniProtKB-SubCell"/>
</dbReference>
<dbReference type="PANTHER" id="PTHR47397:SF1">
    <property type="entry name" value="TUMOR NECROSIS FACTOR RECEPTOR SUPERFAMILY MEMBER 19L"/>
    <property type="match status" value="1"/>
</dbReference>
<evidence type="ECO:0000256" key="7">
    <source>
        <dbReference type="SAM" id="Phobius"/>
    </source>
</evidence>
<dbReference type="GO" id="GO:0006915">
    <property type="term" value="P:apoptotic process"/>
    <property type="evidence" value="ECO:0007669"/>
    <property type="project" value="TreeGrafter"/>
</dbReference>
<evidence type="ECO:0000313" key="9">
    <source>
        <dbReference type="Proteomes" id="UP000314983"/>
    </source>
</evidence>
<proteinExistence type="inferred from homology"/>
<organism evidence="8 9">
    <name type="scientific">Electrophorus electricus</name>
    <name type="common">Electric eel</name>
    <name type="synonym">Gymnotus electricus</name>
    <dbReference type="NCBI Taxonomy" id="8005"/>
    <lineage>
        <taxon>Eukaryota</taxon>
        <taxon>Metazoa</taxon>
        <taxon>Chordata</taxon>
        <taxon>Craniata</taxon>
        <taxon>Vertebrata</taxon>
        <taxon>Euteleostomi</taxon>
        <taxon>Actinopterygii</taxon>
        <taxon>Neopterygii</taxon>
        <taxon>Teleostei</taxon>
        <taxon>Ostariophysi</taxon>
        <taxon>Gymnotiformes</taxon>
        <taxon>Gymnotoidei</taxon>
        <taxon>Gymnotidae</taxon>
        <taxon>Electrophorus</taxon>
    </lineage>
</organism>
<dbReference type="InterPro" id="IPR034048">
    <property type="entry name" value="TNFRSF19L_N"/>
</dbReference>
<accession>A0A4W4HEU8</accession>
<evidence type="ECO:0000256" key="2">
    <source>
        <dbReference type="ARBA" id="ARBA00008688"/>
    </source>
</evidence>
<evidence type="ECO:0000256" key="6">
    <source>
        <dbReference type="ARBA" id="ARBA00023136"/>
    </source>
</evidence>
<protein>
    <recommendedName>
        <fullName evidence="10">TNFR-Cys domain-containing protein</fullName>
    </recommendedName>
</protein>
<dbReference type="Gene3D" id="2.10.50.10">
    <property type="entry name" value="Tumor Necrosis Factor Receptor, subunit A, domain 2"/>
    <property type="match status" value="1"/>
</dbReference>
<evidence type="ECO:0000313" key="8">
    <source>
        <dbReference type="Ensembl" id="ENSEEEP00000049905.2"/>
    </source>
</evidence>
<evidence type="ECO:0000256" key="3">
    <source>
        <dbReference type="ARBA" id="ARBA00022475"/>
    </source>
</evidence>
<dbReference type="Proteomes" id="UP000314983">
    <property type="component" value="Chromosome 4"/>
</dbReference>
<evidence type="ECO:0008006" key="10">
    <source>
        <dbReference type="Google" id="ProtNLM"/>
    </source>
</evidence>
<evidence type="ECO:0000256" key="5">
    <source>
        <dbReference type="ARBA" id="ARBA00022989"/>
    </source>
</evidence>